<feature type="region of interest" description="Disordered" evidence="1">
    <location>
        <begin position="58"/>
        <end position="77"/>
    </location>
</feature>
<proteinExistence type="predicted"/>
<protein>
    <submittedName>
        <fullName evidence="2">Uncharacterized protein</fullName>
    </submittedName>
</protein>
<dbReference type="AlphaFoldDB" id="A0A6A4GDD1"/>
<evidence type="ECO:0000256" key="1">
    <source>
        <dbReference type="SAM" id="MobiDB-lite"/>
    </source>
</evidence>
<evidence type="ECO:0000313" key="3">
    <source>
        <dbReference type="Proteomes" id="UP000799118"/>
    </source>
</evidence>
<gene>
    <name evidence="2" type="ORF">BT96DRAFT_1009039</name>
</gene>
<dbReference type="EMBL" id="ML770414">
    <property type="protein sequence ID" value="KAE9383552.1"/>
    <property type="molecule type" value="Genomic_DNA"/>
</dbReference>
<name>A0A6A4GDD1_9AGAR</name>
<accession>A0A6A4GDD1</accession>
<evidence type="ECO:0000313" key="2">
    <source>
        <dbReference type="EMBL" id="KAE9383552.1"/>
    </source>
</evidence>
<reference evidence="2" key="1">
    <citation type="journal article" date="2019" name="Environ. Microbiol.">
        <title>Fungal ecological strategies reflected in gene transcription - a case study of two litter decomposers.</title>
        <authorList>
            <person name="Barbi F."/>
            <person name="Kohler A."/>
            <person name="Barry K."/>
            <person name="Baskaran P."/>
            <person name="Daum C."/>
            <person name="Fauchery L."/>
            <person name="Ihrmark K."/>
            <person name="Kuo A."/>
            <person name="LaButti K."/>
            <person name="Lipzen A."/>
            <person name="Morin E."/>
            <person name="Grigoriev I.V."/>
            <person name="Henrissat B."/>
            <person name="Lindahl B."/>
            <person name="Martin F."/>
        </authorList>
    </citation>
    <scope>NUCLEOTIDE SEQUENCE</scope>
    <source>
        <strain evidence="2">JB14</strain>
    </source>
</reference>
<sequence length="99" mass="10099">MSDSESWEELTSSVVHLNGASTTTKTKNPPQEVGKAASSSKKPLPSSSLTSINVSVPSSFSLSGSPCPEVPSKASSALARVEVQNAVSAGRGIPKNSEV</sequence>
<feature type="compositionally biased region" description="Low complexity" evidence="1">
    <location>
        <begin position="36"/>
        <end position="50"/>
    </location>
</feature>
<organism evidence="2 3">
    <name type="scientific">Gymnopus androsaceus JB14</name>
    <dbReference type="NCBI Taxonomy" id="1447944"/>
    <lineage>
        <taxon>Eukaryota</taxon>
        <taxon>Fungi</taxon>
        <taxon>Dikarya</taxon>
        <taxon>Basidiomycota</taxon>
        <taxon>Agaricomycotina</taxon>
        <taxon>Agaricomycetes</taxon>
        <taxon>Agaricomycetidae</taxon>
        <taxon>Agaricales</taxon>
        <taxon>Marasmiineae</taxon>
        <taxon>Omphalotaceae</taxon>
        <taxon>Gymnopus</taxon>
    </lineage>
</organism>
<keyword evidence="3" id="KW-1185">Reference proteome</keyword>
<feature type="compositionally biased region" description="Polar residues" evidence="1">
    <location>
        <begin position="9"/>
        <end position="29"/>
    </location>
</feature>
<feature type="region of interest" description="Disordered" evidence="1">
    <location>
        <begin position="1"/>
        <end position="50"/>
    </location>
</feature>
<dbReference type="Proteomes" id="UP000799118">
    <property type="component" value="Unassembled WGS sequence"/>
</dbReference>